<dbReference type="Gene3D" id="1.10.10.10">
    <property type="entry name" value="Winged helix-like DNA-binding domain superfamily/Winged helix DNA-binding domain"/>
    <property type="match status" value="1"/>
</dbReference>
<dbReference type="AlphaFoldDB" id="A0AB39I6Z9"/>
<evidence type="ECO:0000259" key="1">
    <source>
        <dbReference type="SMART" id="SM00849"/>
    </source>
</evidence>
<dbReference type="InterPro" id="IPR001279">
    <property type="entry name" value="Metallo-B-lactamas"/>
</dbReference>
<feature type="domain" description="Metallo-beta-lactamase" evidence="1">
    <location>
        <begin position="48"/>
        <end position="262"/>
    </location>
</feature>
<dbReference type="InterPro" id="IPR036866">
    <property type="entry name" value="RibonucZ/Hydroxyglut_hydro"/>
</dbReference>
<dbReference type="Pfam" id="PF00753">
    <property type="entry name" value="Lactamase_B"/>
    <property type="match status" value="1"/>
</dbReference>
<proteinExistence type="predicted"/>
<dbReference type="InterPro" id="IPR036388">
    <property type="entry name" value="WH-like_DNA-bd_sf"/>
</dbReference>
<reference evidence="2" key="1">
    <citation type="submission" date="2024-07" db="EMBL/GenBank/DDBJ databases">
        <title>Identification and characteristics of a novel species of coltsfoot's symbiotic bacteria.</title>
        <authorList>
            <person name="Juszczyk A."/>
            <person name="Jasielczuk I."/>
            <person name="Gurgul A."/>
            <person name="Rogala M."/>
            <person name="Kowalczyk A."/>
            <person name="Szmatola T."/>
            <person name="Kosecka-Strojek M."/>
            <person name="Arent Z."/>
            <person name="Latowski D."/>
        </authorList>
    </citation>
    <scope>NUCLEOTIDE SEQUENCE</scope>
    <source>
        <strain evidence="2">Hg7Tf</strain>
    </source>
</reference>
<gene>
    <name evidence="2" type="ORF">AB4Y39_07965</name>
</gene>
<dbReference type="SMART" id="SM00849">
    <property type="entry name" value="Lactamase_B"/>
    <property type="match status" value="1"/>
</dbReference>
<evidence type="ECO:0000313" key="2">
    <source>
        <dbReference type="EMBL" id="XDK38590.1"/>
    </source>
</evidence>
<dbReference type="RefSeq" id="WP_045190054.1">
    <property type="nucleotide sequence ID" value="NZ_CP162607.1"/>
</dbReference>
<dbReference type="SUPFAM" id="SSF56281">
    <property type="entry name" value="Metallo-hydrolase/oxidoreductase"/>
    <property type="match status" value="1"/>
</dbReference>
<dbReference type="PANTHER" id="PTHR23131:SF4">
    <property type="entry name" value="METALLO-BETA-LACTAMASE SUPERFAMILY POTEIN"/>
    <property type="match status" value="1"/>
</dbReference>
<name>A0AB39I6Z9_9PSED</name>
<dbReference type="EMBL" id="CP162607">
    <property type="protein sequence ID" value="XDK38590.1"/>
    <property type="molecule type" value="Genomic_DNA"/>
</dbReference>
<dbReference type="InterPro" id="IPR048933">
    <property type="entry name" value="B_lactamase-like_C"/>
</dbReference>
<sequence length="361" mass="40198">MADLDANGAQLRDGLRYPWPQPPASGEVCEVAPGVLWLRMPLPFRLDHINLYLLQHEAGWVVVDTGMNTAQTFAVWEQVFSQVFDGRPVLAVICTHFHSDHAGVAGWLSERFQCPLYMTAGEFQWLHVQVPAEPAPPWAFTDFYQKAGFSAVQAGEFFAAVQNKHFRPLPCTGFRRLRQGSQLTIGGRCWQVLIGNGHSPEHACLYSAADGLLISGDQVLPRITSTVGVQATEPQANPLRDWLDSIERLRAVPDSVLVLPSHERPFFNLHQRLDQLVAHHQGHLARMLANCTEPRSALELMAVLFPTLSGRFDELMALGETLAHANYLMAEGTLVREERGGLLRYRRAPTGAKAPDPQQVF</sequence>
<dbReference type="PANTHER" id="PTHR23131">
    <property type="entry name" value="ENDORIBONUCLEASE LACTB2"/>
    <property type="match status" value="1"/>
</dbReference>
<protein>
    <submittedName>
        <fullName evidence="2">MBL fold metallo-hydrolase</fullName>
    </submittedName>
</protein>
<organism evidence="2">
    <name type="scientific">Pseudomonas sp. Hg7Tf</name>
    <dbReference type="NCBI Taxonomy" id="3236988"/>
    <lineage>
        <taxon>Bacteria</taxon>
        <taxon>Pseudomonadati</taxon>
        <taxon>Pseudomonadota</taxon>
        <taxon>Gammaproteobacteria</taxon>
        <taxon>Pseudomonadales</taxon>
        <taxon>Pseudomonadaceae</taxon>
        <taxon>Pseudomonas</taxon>
    </lineage>
</organism>
<dbReference type="Gene3D" id="3.60.15.10">
    <property type="entry name" value="Ribonuclease Z/Hydroxyacylglutathione hydrolase-like"/>
    <property type="match status" value="1"/>
</dbReference>
<dbReference type="InterPro" id="IPR050662">
    <property type="entry name" value="Sec-metab_biosynth-thioest"/>
</dbReference>
<dbReference type="Pfam" id="PF21221">
    <property type="entry name" value="B_lactamase-like_C"/>
    <property type="match status" value="1"/>
</dbReference>
<accession>A0AB39I6Z9</accession>